<dbReference type="RefSeq" id="WP_270679194.1">
    <property type="nucleotide sequence ID" value="NZ_JAQFWP010000037.1"/>
</dbReference>
<proteinExistence type="predicted"/>
<keyword evidence="3" id="KW-0547">Nucleotide-binding</keyword>
<dbReference type="InterPro" id="IPR036890">
    <property type="entry name" value="HATPase_C_sf"/>
</dbReference>
<dbReference type="Gene3D" id="3.30.565.10">
    <property type="entry name" value="Histidine kinase-like ATPase, C-terminal domain"/>
    <property type="match status" value="1"/>
</dbReference>
<keyword evidence="1" id="KW-0418">Kinase</keyword>
<dbReference type="SUPFAM" id="SSF55874">
    <property type="entry name" value="ATPase domain of HSP90 chaperone/DNA topoisomerase II/histidine kinase"/>
    <property type="match status" value="1"/>
</dbReference>
<dbReference type="PANTHER" id="PTHR35526:SF3">
    <property type="entry name" value="ANTI-SIGMA-F FACTOR RSBW"/>
    <property type="match status" value="1"/>
</dbReference>
<name>A0ABT4TQB1_9ACTN</name>
<dbReference type="InterPro" id="IPR050267">
    <property type="entry name" value="Anti-sigma-factor_SerPK"/>
</dbReference>
<dbReference type="CDD" id="cd16936">
    <property type="entry name" value="HATPase_RsbW-like"/>
    <property type="match status" value="1"/>
</dbReference>
<sequence length="147" mass="15237">MTTEPVHVHPGVFRCSLPGELTAAAQARDWAAATLTARLGLPSETAETAKLLVSETVTNAVLHTLSGRPGGSVTVEIHPGPASVRFEVHDAGGAATAPCPVLAAPDAVHGRGLALVAALTSEWGPLVHGRVRGVYFTLPTQNPREDR</sequence>
<dbReference type="Proteomes" id="UP001165685">
    <property type="component" value="Unassembled WGS sequence"/>
</dbReference>
<protein>
    <submittedName>
        <fullName evidence="3">ATP-binding protein</fullName>
    </submittedName>
</protein>
<comment type="caution">
    <text evidence="3">The sequence shown here is derived from an EMBL/GenBank/DDBJ whole genome shotgun (WGS) entry which is preliminary data.</text>
</comment>
<organism evidence="3 4">
    <name type="scientific">Nocardiopsis suaedae</name>
    <dbReference type="NCBI Taxonomy" id="3018444"/>
    <lineage>
        <taxon>Bacteria</taxon>
        <taxon>Bacillati</taxon>
        <taxon>Actinomycetota</taxon>
        <taxon>Actinomycetes</taxon>
        <taxon>Streptosporangiales</taxon>
        <taxon>Nocardiopsidaceae</taxon>
        <taxon>Nocardiopsis</taxon>
    </lineage>
</organism>
<gene>
    <name evidence="3" type="ORF">O4U47_18750</name>
</gene>
<dbReference type="InterPro" id="IPR003594">
    <property type="entry name" value="HATPase_dom"/>
</dbReference>
<dbReference type="GO" id="GO:0005524">
    <property type="term" value="F:ATP binding"/>
    <property type="evidence" value="ECO:0007669"/>
    <property type="project" value="UniProtKB-KW"/>
</dbReference>
<keyword evidence="1" id="KW-0723">Serine/threonine-protein kinase</keyword>
<keyword evidence="4" id="KW-1185">Reference proteome</keyword>
<keyword evidence="1" id="KW-0808">Transferase</keyword>
<evidence type="ECO:0000313" key="4">
    <source>
        <dbReference type="Proteomes" id="UP001165685"/>
    </source>
</evidence>
<dbReference type="Pfam" id="PF13581">
    <property type="entry name" value="HATPase_c_2"/>
    <property type="match status" value="1"/>
</dbReference>
<keyword evidence="3" id="KW-0067">ATP-binding</keyword>
<dbReference type="EMBL" id="JAQFWP010000037">
    <property type="protein sequence ID" value="MDA2806555.1"/>
    <property type="molecule type" value="Genomic_DNA"/>
</dbReference>
<reference evidence="3" key="1">
    <citation type="submission" date="2023-01" db="EMBL/GenBank/DDBJ databases">
        <title>Draft genome sequence of Nocardiopsis sp. LSu2-4 isolated from halophytes.</title>
        <authorList>
            <person name="Duangmal K."/>
            <person name="Chantavorakit T."/>
        </authorList>
    </citation>
    <scope>NUCLEOTIDE SEQUENCE</scope>
    <source>
        <strain evidence="3">LSu2-4</strain>
    </source>
</reference>
<accession>A0ABT4TQB1</accession>
<feature type="domain" description="Histidine kinase/HSP90-like ATPase" evidence="2">
    <location>
        <begin position="18"/>
        <end position="122"/>
    </location>
</feature>
<evidence type="ECO:0000259" key="2">
    <source>
        <dbReference type="Pfam" id="PF13581"/>
    </source>
</evidence>
<dbReference type="PANTHER" id="PTHR35526">
    <property type="entry name" value="ANTI-SIGMA-F FACTOR RSBW-RELATED"/>
    <property type="match status" value="1"/>
</dbReference>
<evidence type="ECO:0000256" key="1">
    <source>
        <dbReference type="ARBA" id="ARBA00022527"/>
    </source>
</evidence>
<evidence type="ECO:0000313" key="3">
    <source>
        <dbReference type="EMBL" id="MDA2806555.1"/>
    </source>
</evidence>